<dbReference type="AlphaFoldDB" id="A0A5C3KNX0"/>
<evidence type="ECO:0000313" key="1">
    <source>
        <dbReference type="EMBL" id="TFK21583.1"/>
    </source>
</evidence>
<sequence>SDIGIQMAYVAQHRFEGFAQAVDHAHRRKTTFDRKVLSKSPREVVFQAGNLVQVYRSDLDYTFSTARKLLPKFSAPRRVVSR</sequence>
<evidence type="ECO:0000313" key="2">
    <source>
        <dbReference type="Proteomes" id="UP000307440"/>
    </source>
</evidence>
<organism evidence="1 2">
    <name type="scientific">Coprinopsis marcescibilis</name>
    <name type="common">Agaric fungus</name>
    <name type="synonym">Psathyrella marcescibilis</name>
    <dbReference type="NCBI Taxonomy" id="230819"/>
    <lineage>
        <taxon>Eukaryota</taxon>
        <taxon>Fungi</taxon>
        <taxon>Dikarya</taxon>
        <taxon>Basidiomycota</taxon>
        <taxon>Agaricomycotina</taxon>
        <taxon>Agaricomycetes</taxon>
        <taxon>Agaricomycetidae</taxon>
        <taxon>Agaricales</taxon>
        <taxon>Agaricineae</taxon>
        <taxon>Psathyrellaceae</taxon>
        <taxon>Coprinopsis</taxon>
    </lineage>
</organism>
<dbReference type="OrthoDB" id="3237746at2759"/>
<proteinExistence type="predicted"/>
<dbReference type="EMBL" id="ML210264">
    <property type="protein sequence ID" value="TFK21583.1"/>
    <property type="molecule type" value="Genomic_DNA"/>
</dbReference>
<feature type="non-terminal residue" evidence="1">
    <location>
        <position position="82"/>
    </location>
</feature>
<accession>A0A5C3KNX0</accession>
<protein>
    <submittedName>
        <fullName evidence="1">Uncharacterized protein</fullName>
    </submittedName>
</protein>
<reference evidence="1 2" key="1">
    <citation type="journal article" date="2019" name="Nat. Ecol. Evol.">
        <title>Megaphylogeny resolves global patterns of mushroom evolution.</title>
        <authorList>
            <person name="Varga T."/>
            <person name="Krizsan K."/>
            <person name="Foldi C."/>
            <person name="Dima B."/>
            <person name="Sanchez-Garcia M."/>
            <person name="Sanchez-Ramirez S."/>
            <person name="Szollosi G.J."/>
            <person name="Szarkandi J.G."/>
            <person name="Papp V."/>
            <person name="Albert L."/>
            <person name="Andreopoulos W."/>
            <person name="Angelini C."/>
            <person name="Antonin V."/>
            <person name="Barry K.W."/>
            <person name="Bougher N.L."/>
            <person name="Buchanan P."/>
            <person name="Buyck B."/>
            <person name="Bense V."/>
            <person name="Catcheside P."/>
            <person name="Chovatia M."/>
            <person name="Cooper J."/>
            <person name="Damon W."/>
            <person name="Desjardin D."/>
            <person name="Finy P."/>
            <person name="Geml J."/>
            <person name="Haridas S."/>
            <person name="Hughes K."/>
            <person name="Justo A."/>
            <person name="Karasinski D."/>
            <person name="Kautmanova I."/>
            <person name="Kiss B."/>
            <person name="Kocsube S."/>
            <person name="Kotiranta H."/>
            <person name="LaButti K.M."/>
            <person name="Lechner B.E."/>
            <person name="Liimatainen K."/>
            <person name="Lipzen A."/>
            <person name="Lukacs Z."/>
            <person name="Mihaltcheva S."/>
            <person name="Morgado L.N."/>
            <person name="Niskanen T."/>
            <person name="Noordeloos M.E."/>
            <person name="Ohm R.A."/>
            <person name="Ortiz-Santana B."/>
            <person name="Ovrebo C."/>
            <person name="Racz N."/>
            <person name="Riley R."/>
            <person name="Savchenko A."/>
            <person name="Shiryaev A."/>
            <person name="Soop K."/>
            <person name="Spirin V."/>
            <person name="Szebenyi C."/>
            <person name="Tomsovsky M."/>
            <person name="Tulloss R.E."/>
            <person name="Uehling J."/>
            <person name="Grigoriev I.V."/>
            <person name="Vagvolgyi C."/>
            <person name="Papp T."/>
            <person name="Martin F.M."/>
            <person name="Miettinen O."/>
            <person name="Hibbett D.S."/>
            <person name="Nagy L.G."/>
        </authorList>
    </citation>
    <scope>NUCLEOTIDE SEQUENCE [LARGE SCALE GENOMIC DNA]</scope>
    <source>
        <strain evidence="1 2">CBS 121175</strain>
    </source>
</reference>
<gene>
    <name evidence="1" type="ORF">FA15DRAFT_550403</name>
</gene>
<name>A0A5C3KNX0_COPMA</name>
<dbReference type="Proteomes" id="UP000307440">
    <property type="component" value="Unassembled WGS sequence"/>
</dbReference>
<feature type="non-terminal residue" evidence="1">
    <location>
        <position position="1"/>
    </location>
</feature>
<keyword evidence="2" id="KW-1185">Reference proteome</keyword>